<evidence type="ECO:0000313" key="2">
    <source>
        <dbReference type="WBParaSite" id="PS1159_v2.g9624.t1"/>
    </source>
</evidence>
<evidence type="ECO:0000313" key="1">
    <source>
        <dbReference type="Proteomes" id="UP000887580"/>
    </source>
</evidence>
<name>A0AC35GXK9_9BILA</name>
<dbReference type="Proteomes" id="UP000887580">
    <property type="component" value="Unplaced"/>
</dbReference>
<organism evidence="1 2">
    <name type="scientific">Panagrolaimus sp. PS1159</name>
    <dbReference type="NCBI Taxonomy" id="55785"/>
    <lineage>
        <taxon>Eukaryota</taxon>
        <taxon>Metazoa</taxon>
        <taxon>Ecdysozoa</taxon>
        <taxon>Nematoda</taxon>
        <taxon>Chromadorea</taxon>
        <taxon>Rhabditida</taxon>
        <taxon>Tylenchina</taxon>
        <taxon>Panagrolaimomorpha</taxon>
        <taxon>Panagrolaimoidea</taxon>
        <taxon>Panagrolaimidae</taxon>
        <taxon>Panagrolaimus</taxon>
    </lineage>
</organism>
<sequence>MRAALLEQENLRLRFEVERLKSEIDRHRIVALNSKIVADAVGSSNSVAAAAAAAAAVQLSFGANPPPSTTTNISNH</sequence>
<protein>
    <submittedName>
        <fullName evidence="2">Uncharacterized protein</fullName>
    </submittedName>
</protein>
<dbReference type="WBParaSite" id="PS1159_v2.g9624.t1">
    <property type="protein sequence ID" value="PS1159_v2.g9624.t1"/>
    <property type="gene ID" value="PS1159_v2.g9624"/>
</dbReference>
<accession>A0AC35GXK9</accession>
<proteinExistence type="predicted"/>
<reference evidence="2" key="1">
    <citation type="submission" date="2022-11" db="UniProtKB">
        <authorList>
            <consortium name="WormBaseParasite"/>
        </authorList>
    </citation>
    <scope>IDENTIFICATION</scope>
</reference>